<dbReference type="RefSeq" id="WP_311953205.1">
    <property type="nucleotide sequence ID" value="NZ_JAVLVU010000001.1"/>
</dbReference>
<protein>
    <recommendedName>
        <fullName evidence="3">Ig-like domain-containing protein</fullName>
    </recommendedName>
</protein>
<evidence type="ECO:0000313" key="2">
    <source>
        <dbReference type="Proteomes" id="UP001258315"/>
    </source>
</evidence>
<evidence type="ECO:0008006" key="3">
    <source>
        <dbReference type="Google" id="ProtNLM"/>
    </source>
</evidence>
<dbReference type="EMBL" id="JAVLVU010000001">
    <property type="protein sequence ID" value="MDT3405096.1"/>
    <property type="molecule type" value="Genomic_DNA"/>
</dbReference>
<name>A0ABU3H083_9SPHI</name>
<organism evidence="1 2">
    <name type="scientific">Mucilaginibacter terrae</name>
    <dbReference type="NCBI Taxonomy" id="1955052"/>
    <lineage>
        <taxon>Bacteria</taxon>
        <taxon>Pseudomonadati</taxon>
        <taxon>Bacteroidota</taxon>
        <taxon>Sphingobacteriia</taxon>
        <taxon>Sphingobacteriales</taxon>
        <taxon>Sphingobacteriaceae</taxon>
        <taxon>Mucilaginibacter</taxon>
    </lineage>
</organism>
<comment type="caution">
    <text evidence="1">The sequence shown here is derived from an EMBL/GenBank/DDBJ whole genome shotgun (WGS) entry which is preliminary data.</text>
</comment>
<proteinExistence type="predicted"/>
<sequence>MANQPAGFQFAKPYDPTNPVASDMRYGKYDGTTTIPFTNIAEALDLIKPALRYQGLQCIIANGTSISLFWFRGGTANNDLVLLQTDVNISGKEDNANKTNSIRDLANADNTRYPSELAVRTLTDAATSPPQIKAAYESNSNTNAFTNAQKAKLDSVLKAFTLSFTQPVREYKDYFENTVTINSIIGDGTSVLRYSTNGGSTYSVINLPYNGSLSIPVGWIRWRIDYASQTTTTASVYIKLQ</sequence>
<reference evidence="2" key="1">
    <citation type="submission" date="2023-07" db="EMBL/GenBank/DDBJ databases">
        <title>Functional and genomic diversity of the sorghum phyllosphere microbiome.</title>
        <authorList>
            <person name="Shade A."/>
        </authorList>
    </citation>
    <scope>NUCLEOTIDE SEQUENCE [LARGE SCALE GENOMIC DNA]</scope>
    <source>
        <strain evidence="2">SORGH_AS_0422</strain>
    </source>
</reference>
<evidence type="ECO:0000313" key="1">
    <source>
        <dbReference type="EMBL" id="MDT3405096.1"/>
    </source>
</evidence>
<dbReference type="Proteomes" id="UP001258315">
    <property type="component" value="Unassembled WGS sequence"/>
</dbReference>
<keyword evidence="2" id="KW-1185">Reference proteome</keyword>
<accession>A0ABU3H083</accession>
<gene>
    <name evidence="1" type="ORF">QE417_004168</name>
</gene>